<protein>
    <submittedName>
        <fullName evidence="1">Uncharacterized protein</fullName>
    </submittedName>
</protein>
<evidence type="ECO:0000313" key="1">
    <source>
        <dbReference type="EMBL" id="VVC46457.1"/>
    </source>
</evidence>
<organism evidence="1 2">
    <name type="scientific">Cinara cedri</name>
    <dbReference type="NCBI Taxonomy" id="506608"/>
    <lineage>
        <taxon>Eukaryota</taxon>
        <taxon>Metazoa</taxon>
        <taxon>Ecdysozoa</taxon>
        <taxon>Arthropoda</taxon>
        <taxon>Hexapoda</taxon>
        <taxon>Insecta</taxon>
        <taxon>Pterygota</taxon>
        <taxon>Neoptera</taxon>
        <taxon>Paraneoptera</taxon>
        <taxon>Hemiptera</taxon>
        <taxon>Sternorrhyncha</taxon>
        <taxon>Aphidomorpha</taxon>
        <taxon>Aphidoidea</taxon>
        <taxon>Aphididae</taxon>
        <taxon>Lachninae</taxon>
        <taxon>Cinara</taxon>
    </lineage>
</organism>
<proteinExistence type="predicted"/>
<keyword evidence="2" id="KW-1185">Reference proteome</keyword>
<dbReference type="EMBL" id="CABPRJ010002530">
    <property type="protein sequence ID" value="VVC46457.1"/>
    <property type="molecule type" value="Genomic_DNA"/>
</dbReference>
<dbReference type="AlphaFoldDB" id="A0A5E4NRE1"/>
<accession>A0A5E4NRE1</accession>
<sequence>MTTGLKFLKAGDGGTFVNANKGDTIARIQYDDSAKHRYTLDLTEGKIQLKYASLDNSGNVTGTEKTFTFPKFLLNNLNNTFAFKTDLGDYIKTTDLNTKLSDYTRTDGSNITDDIQNILMSHHTTQVFDFLSSLETEYNAMHG</sequence>
<reference evidence="1 2" key="1">
    <citation type="submission" date="2019-08" db="EMBL/GenBank/DDBJ databases">
        <authorList>
            <person name="Alioto T."/>
            <person name="Alioto T."/>
            <person name="Gomez Garrido J."/>
        </authorList>
    </citation>
    <scope>NUCLEOTIDE SEQUENCE [LARGE SCALE GENOMIC DNA]</scope>
</reference>
<gene>
    <name evidence="1" type="ORF">CINCED_3A020785</name>
</gene>
<name>A0A5E4NRE1_9HEMI</name>
<evidence type="ECO:0000313" key="2">
    <source>
        <dbReference type="Proteomes" id="UP000325440"/>
    </source>
</evidence>
<dbReference type="Proteomes" id="UP000325440">
    <property type="component" value="Unassembled WGS sequence"/>
</dbReference>